<dbReference type="KEGG" id="pphe:PP2015_2273"/>
<reference evidence="3" key="1">
    <citation type="submission" date="2015-11" db="EMBL/GenBank/DDBJ databases">
        <authorList>
            <person name="Kim K.M."/>
        </authorList>
    </citation>
    <scope>NUCLEOTIDE SEQUENCE [LARGE SCALE GENOMIC DNA]</scope>
    <source>
        <strain evidence="3">KCTC 12086</strain>
    </source>
</reference>
<evidence type="ECO:0000313" key="1">
    <source>
        <dbReference type="EMBL" id="ALO42770.1"/>
    </source>
</evidence>
<keyword evidence="3" id="KW-1185">Reference proteome</keyword>
<accession>A0A0S2K493</accession>
<dbReference type="EMBL" id="CP013187">
    <property type="protein sequence ID" value="ALO42782.1"/>
    <property type="molecule type" value="Genomic_DNA"/>
</dbReference>
<dbReference type="Proteomes" id="UP000061457">
    <property type="component" value="Chromosome I"/>
</dbReference>
<protein>
    <submittedName>
        <fullName evidence="1">Uncharacterized protein</fullName>
    </submittedName>
</protein>
<dbReference type="KEGG" id="pphe:PP2015_2285"/>
<dbReference type="EMBL" id="CP013187">
    <property type="protein sequence ID" value="ALO42770.1"/>
    <property type="molecule type" value="Genomic_DNA"/>
</dbReference>
<dbReference type="AlphaFoldDB" id="A0A0S2K493"/>
<evidence type="ECO:0000313" key="2">
    <source>
        <dbReference type="EMBL" id="ALO42782.1"/>
    </source>
</evidence>
<dbReference type="RefSeq" id="WP_058030477.1">
    <property type="nucleotide sequence ID" value="NZ_CP013187.1"/>
</dbReference>
<sequence length="140" mass="15752">MSKFIWEITAQDLLEHAIWQFPHWKDETVDETVISPASESDALEPNSDLLVKAKFTDAKGNKFFGYIKIASTGIENTQPCMFFNGEAIGFWFGISKPNSFVLPKLYFPIEAVSESIHGLPSQVETIRGYGYLGTNSIMYC</sequence>
<organism evidence="1 3">
    <name type="scientific">Pseudoalteromonas phenolica</name>
    <dbReference type="NCBI Taxonomy" id="161398"/>
    <lineage>
        <taxon>Bacteria</taxon>
        <taxon>Pseudomonadati</taxon>
        <taxon>Pseudomonadota</taxon>
        <taxon>Gammaproteobacteria</taxon>
        <taxon>Alteromonadales</taxon>
        <taxon>Pseudoalteromonadaceae</taxon>
        <taxon>Pseudoalteromonas</taxon>
    </lineage>
</organism>
<dbReference type="OrthoDB" id="188353at2"/>
<proteinExistence type="predicted"/>
<name>A0A0S2K493_9GAMM</name>
<gene>
    <name evidence="1" type="ORF">PP2015_2273</name>
    <name evidence="2" type="ORF">PP2015_2285</name>
</gene>
<dbReference type="PATRIC" id="fig|161398.10.peg.2317"/>
<evidence type="ECO:0000313" key="3">
    <source>
        <dbReference type="Proteomes" id="UP000061457"/>
    </source>
</evidence>
<reference evidence="1" key="2">
    <citation type="submission" date="2015-11" db="EMBL/GenBank/DDBJ databases">
        <authorList>
            <person name="Zhang Y."/>
            <person name="Guo Z."/>
        </authorList>
    </citation>
    <scope>NUCLEOTIDE SEQUENCE [LARGE SCALE GENOMIC DNA]</scope>
    <source>
        <strain evidence="1">KCTC 12086</strain>
    </source>
</reference>